<gene>
    <name evidence="2" type="ORF">AAH991_15645</name>
</gene>
<organism evidence="2 3">
    <name type="scientific">Microbispora maris</name>
    <dbReference type="NCBI Taxonomy" id="3144104"/>
    <lineage>
        <taxon>Bacteria</taxon>
        <taxon>Bacillati</taxon>
        <taxon>Actinomycetota</taxon>
        <taxon>Actinomycetes</taxon>
        <taxon>Streptosporangiales</taxon>
        <taxon>Streptosporangiaceae</taxon>
        <taxon>Microbispora</taxon>
    </lineage>
</organism>
<evidence type="ECO:0000256" key="1">
    <source>
        <dbReference type="SAM" id="MobiDB-lite"/>
    </source>
</evidence>
<feature type="region of interest" description="Disordered" evidence="1">
    <location>
        <begin position="267"/>
        <end position="291"/>
    </location>
</feature>
<reference evidence="2 3" key="1">
    <citation type="submission" date="2024-05" db="EMBL/GenBank/DDBJ databases">
        <title>Microbispora sp.ZYX-F-249.</title>
        <authorList>
            <person name="Xie H."/>
        </authorList>
    </citation>
    <scope>NUCLEOTIDE SEQUENCE [LARGE SCALE GENOMIC DNA]</scope>
    <source>
        <strain evidence="2 3">ZYX-F-249</strain>
    </source>
</reference>
<evidence type="ECO:0000313" key="3">
    <source>
        <dbReference type="Proteomes" id="UP001447516"/>
    </source>
</evidence>
<dbReference type="Proteomes" id="UP001447516">
    <property type="component" value="Unassembled WGS sequence"/>
</dbReference>
<evidence type="ECO:0000313" key="2">
    <source>
        <dbReference type="EMBL" id="MEN3536548.1"/>
    </source>
</evidence>
<accession>A0ABV0AMN1</accession>
<dbReference type="EMBL" id="JBDJAW010000011">
    <property type="protein sequence ID" value="MEN3536548.1"/>
    <property type="molecule type" value="Genomic_DNA"/>
</dbReference>
<sequence>MAAVRRLLSAQLTVKVVEWGDVQLGSRSRLINNTANTFQYDFERAGSIQFGRRGPIASDLSRRLRFTRDDSSALVKKDAADGDPVARSLLVQTRPHRSVSVNGKLYTTGPLYAPALPKGKTWALRGAIPNGGAFTDQAVDVFEPRTLTKLLSDTYIKKRSGFKDSTGRIHENTMLYKGKITFADLYAVSPTFRTLIGRKPDATLAPALVWWWLWTDKDGTPMMVDSIWDTWIKGGAGRPHARGAARTEYLAWRPHVTIKPPRSSLVAKVEGPAGGLPEIDDVGEALRDRRD</sequence>
<dbReference type="RefSeq" id="WP_346226538.1">
    <property type="nucleotide sequence ID" value="NZ_JBDJAW010000011.1"/>
</dbReference>
<name>A0ABV0AMN1_9ACTN</name>
<keyword evidence="3" id="KW-1185">Reference proteome</keyword>
<proteinExistence type="predicted"/>
<comment type="caution">
    <text evidence="2">The sequence shown here is derived from an EMBL/GenBank/DDBJ whole genome shotgun (WGS) entry which is preliminary data.</text>
</comment>
<protein>
    <submittedName>
        <fullName evidence="2">Uncharacterized protein</fullName>
    </submittedName>
</protein>